<feature type="compositionally biased region" description="Low complexity" evidence="1">
    <location>
        <begin position="212"/>
        <end position="221"/>
    </location>
</feature>
<evidence type="ECO:0000313" key="2">
    <source>
        <dbReference type="EnsemblPlants" id="Solyc03g078813.1.1"/>
    </source>
</evidence>
<feature type="region of interest" description="Disordered" evidence="1">
    <location>
        <begin position="212"/>
        <end position="262"/>
    </location>
</feature>
<evidence type="ECO:0000313" key="3">
    <source>
        <dbReference type="Proteomes" id="UP000004994"/>
    </source>
</evidence>
<accession>A0A3Q7FJR1</accession>
<name>A0A3Q7FJR1_SOLLC</name>
<keyword evidence="3" id="KW-1185">Reference proteome</keyword>
<reference evidence="2" key="2">
    <citation type="submission" date="2019-01" db="UniProtKB">
        <authorList>
            <consortium name="EnsemblPlants"/>
        </authorList>
    </citation>
    <scope>IDENTIFICATION</scope>
    <source>
        <strain evidence="2">cv. Heinz 1706</strain>
    </source>
</reference>
<dbReference type="EnsemblPlants" id="Solyc03g078813.1.1">
    <property type="protein sequence ID" value="Solyc03g078813.1.1"/>
    <property type="gene ID" value="Solyc03g078813.1"/>
</dbReference>
<dbReference type="Gramene" id="Solyc03g078813.1.1">
    <property type="protein sequence ID" value="Solyc03g078813.1.1"/>
    <property type="gene ID" value="Solyc03g078813.1"/>
</dbReference>
<feature type="compositionally biased region" description="Basic and acidic residues" evidence="1">
    <location>
        <begin position="240"/>
        <end position="256"/>
    </location>
</feature>
<dbReference type="InParanoid" id="A0A3Q7FJR1"/>
<organism evidence="2">
    <name type="scientific">Solanum lycopersicum</name>
    <name type="common">Tomato</name>
    <name type="synonym">Lycopersicon esculentum</name>
    <dbReference type="NCBI Taxonomy" id="4081"/>
    <lineage>
        <taxon>Eukaryota</taxon>
        <taxon>Viridiplantae</taxon>
        <taxon>Streptophyta</taxon>
        <taxon>Embryophyta</taxon>
        <taxon>Tracheophyta</taxon>
        <taxon>Spermatophyta</taxon>
        <taxon>Magnoliopsida</taxon>
        <taxon>eudicotyledons</taxon>
        <taxon>Gunneridae</taxon>
        <taxon>Pentapetalae</taxon>
        <taxon>asterids</taxon>
        <taxon>lamiids</taxon>
        <taxon>Solanales</taxon>
        <taxon>Solanaceae</taxon>
        <taxon>Solanoideae</taxon>
        <taxon>Solaneae</taxon>
        <taxon>Solanum</taxon>
        <taxon>Solanum subgen. Lycopersicon</taxon>
    </lineage>
</organism>
<dbReference type="Proteomes" id="UP000004994">
    <property type="component" value="Chromosome 3"/>
</dbReference>
<protein>
    <submittedName>
        <fullName evidence="2">Uncharacterized protein</fullName>
    </submittedName>
</protein>
<proteinExistence type="predicted"/>
<reference evidence="2" key="1">
    <citation type="journal article" date="2012" name="Nature">
        <title>The tomato genome sequence provides insights into fleshy fruit evolution.</title>
        <authorList>
            <consortium name="Tomato Genome Consortium"/>
        </authorList>
    </citation>
    <scope>NUCLEOTIDE SEQUENCE [LARGE SCALE GENOMIC DNA]</scope>
    <source>
        <strain evidence="2">cv. Heinz 1706</strain>
    </source>
</reference>
<sequence length="262" mass="28498">MKDVSDGFLVKNPFVVKEVGIVAIVHNPPKFLFSILSSFHDAFPSSRDGFSPPISNMLGSQASLRFGKRDKELYVLHDVARNMLRDVLARTILPAKFMKLVFQPATTKELNLDLFLSSQKLAAPLLSFTVAVSGKKPPAKPPSLSPFPEENPTLSRTPLFFSSHSPSAFFSSTYDKATATGTPLRLVVPPAKKPGYSEASLLLSFLFFGDSDPDSSKPAASRGRSDREESGGLEASRLGFAKEESIPSRLGHDKSKPTVNEV</sequence>
<dbReference type="AlphaFoldDB" id="A0A3Q7FJR1"/>
<evidence type="ECO:0000256" key="1">
    <source>
        <dbReference type="SAM" id="MobiDB-lite"/>
    </source>
</evidence>